<evidence type="ECO:0000256" key="10">
    <source>
        <dbReference type="ARBA" id="ARBA00022989"/>
    </source>
</evidence>
<feature type="domain" description="Protein kinase" evidence="17">
    <location>
        <begin position="335"/>
        <end position="564"/>
    </location>
</feature>
<gene>
    <name evidence="19" type="ORF">RND81_06G128600</name>
</gene>
<dbReference type="InterPro" id="IPR017441">
    <property type="entry name" value="Protein_kinase_ATP_BS"/>
</dbReference>
<dbReference type="GO" id="GO:0004674">
    <property type="term" value="F:protein serine/threonine kinase activity"/>
    <property type="evidence" value="ECO:0007669"/>
    <property type="project" value="UniProtKB-KW"/>
</dbReference>
<keyword evidence="20" id="KW-1185">Reference proteome</keyword>
<evidence type="ECO:0000256" key="8">
    <source>
        <dbReference type="ARBA" id="ARBA00022777"/>
    </source>
</evidence>
<keyword evidence="8" id="KW-0418">Kinase</keyword>
<dbReference type="PROSITE" id="PS51473">
    <property type="entry name" value="GNK2"/>
    <property type="match status" value="2"/>
</dbReference>
<accession>A0AAW1K5V7</accession>
<keyword evidence="6" id="KW-0677">Repeat</keyword>
<feature type="chain" id="PRO_5043990832" evidence="16">
    <location>
        <begin position="20"/>
        <end position="564"/>
    </location>
</feature>
<dbReference type="GO" id="GO:0042742">
    <property type="term" value="P:defense response to bacterium"/>
    <property type="evidence" value="ECO:0007669"/>
    <property type="project" value="TreeGrafter"/>
</dbReference>
<evidence type="ECO:0000256" key="3">
    <source>
        <dbReference type="ARBA" id="ARBA00022679"/>
    </source>
</evidence>
<name>A0AAW1K5V7_SAPOF</name>
<evidence type="ECO:0000256" key="2">
    <source>
        <dbReference type="ARBA" id="ARBA00022527"/>
    </source>
</evidence>
<evidence type="ECO:0000259" key="18">
    <source>
        <dbReference type="PROSITE" id="PS51473"/>
    </source>
</evidence>
<feature type="transmembrane region" description="Helical" evidence="15">
    <location>
        <begin position="273"/>
        <end position="296"/>
    </location>
</feature>
<dbReference type="Gene3D" id="1.10.510.10">
    <property type="entry name" value="Transferase(Phosphotransferase) domain 1"/>
    <property type="match status" value="1"/>
</dbReference>
<organism evidence="19 20">
    <name type="scientific">Saponaria officinalis</name>
    <name type="common">Common soapwort</name>
    <name type="synonym">Lychnis saponaria</name>
    <dbReference type="NCBI Taxonomy" id="3572"/>
    <lineage>
        <taxon>Eukaryota</taxon>
        <taxon>Viridiplantae</taxon>
        <taxon>Streptophyta</taxon>
        <taxon>Embryophyta</taxon>
        <taxon>Tracheophyta</taxon>
        <taxon>Spermatophyta</taxon>
        <taxon>Magnoliopsida</taxon>
        <taxon>eudicotyledons</taxon>
        <taxon>Gunneridae</taxon>
        <taxon>Pentapetalae</taxon>
        <taxon>Caryophyllales</taxon>
        <taxon>Caryophyllaceae</taxon>
        <taxon>Caryophylleae</taxon>
        <taxon>Saponaria</taxon>
    </lineage>
</organism>
<keyword evidence="2" id="KW-0723">Serine/threonine-protein kinase</keyword>
<dbReference type="PROSITE" id="PS50011">
    <property type="entry name" value="PROTEIN_KINASE_DOM"/>
    <property type="match status" value="1"/>
</dbReference>
<dbReference type="SMART" id="SM00219">
    <property type="entry name" value="TyrKc"/>
    <property type="match status" value="1"/>
</dbReference>
<evidence type="ECO:0000259" key="17">
    <source>
        <dbReference type="PROSITE" id="PS50011"/>
    </source>
</evidence>
<dbReference type="InterPro" id="IPR000719">
    <property type="entry name" value="Prot_kinase_dom"/>
</dbReference>
<keyword evidence="9 14" id="KW-0067">ATP-binding</keyword>
<dbReference type="InterPro" id="IPR002902">
    <property type="entry name" value="GNK2"/>
</dbReference>
<dbReference type="Proteomes" id="UP001443914">
    <property type="component" value="Unassembled WGS sequence"/>
</dbReference>
<dbReference type="Pfam" id="PF07714">
    <property type="entry name" value="PK_Tyr_Ser-Thr"/>
    <property type="match status" value="1"/>
</dbReference>
<dbReference type="InterPro" id="IPR038408">
    <property type="entry name" value="GNK2_sf"/>
</dbReference>
<keyword evidence="12" id="KW-0675">Receptor</keyword>
<dbReference type="InterPro" id="IPR020635">
    <property type="entry name" value="Tyr_kinase_cat_dom"/>
</dbReference>
<dbReference type="Gene3D" id="3.30.430.20">
    <property type="entry name" value="Gnk2 domain, C-X8-C-X2-C motif"/>
    <property type="match status" value="2"/>
</dbReference>
<feature type="domain" description="Gnk2-homologous" evidence="18">
    <location>
        <begin position="22"/>
        <end position="128"/>
    </location>
</feature>
<keyword evidence="3" id="KW-0808">Transferase</keyword>
<keyword evidence="7 14" id="KW-0547">Nucleotide-binding</keyword>
<dbReference type="CDD" id="cd23509">
    <property type="entry name" value="Gnk2-like"/>
    <property type="match status" value="2"/>
</dbReference>
<evidence type="ECO:0000313" key="20">
    <source>
        <dbReference type="Proteomes" id="UP001443914"/>
    </source>
</evidence>
<dbReference type="PANTHER" id="PTHR27002:SF1050">
    <property type="entry name" value="CYSTEINE-RICH RECEPTOR-LIKE PROTEIN KINASE 5"/>
    <property type="match status" value="1"/>
</dbReference>
<dbReference type="Gene3D" id="3.30.200.20">
    <property type="entry name" value="Phosphorylase Kinase, domain 1"/>
    <property type="match status" value="1"/>
</dbReference>
<reference evidence="19" key="1">
    <citation type="submission" date="2024-03" db="EMBL/GenBank/DDBJ databases">
        <title>WGS assembly of Saponaria officinalis var. Norfolk2.</title>
        <authorList>
            <person name="Jenkins J."/>
            <person name="Shu S."/>
            <person name="Grimwood J."/>
            <person name="Barry K."/>
            <person name="Goodstein D."/>
            <person name="Schmutz J."/>
            <person name="Leebens-Mack J."/>
            <person name="Osbourn A."/>
        </authorList>
    </citation>
    <scope>NUCLEOTIDE SEQUENCE [LARGE SCALE GENOMIC DNA]</scope>
    <source>
        <strain evidence="19">JIC</strain>
    </source>
</reference>
<evidence type="ECO:0000256" key="12">
    <source>
        <dbReference type="ARBA" id="ARBA00023170"/>
    </source>
</evidence>
<keyword evidence="10 15" id="KW-1133">Transmembrane helix</keyword>
<evidence type="ECO:0000256" key="14">
    <source>
        <dbReference type="PROSITE-ProRule" id="PRU10141"/>
    </source>
</evidence>
<evidence type="ECO:0000256" key="5">
    <source>
        <dbReference type="ARBA" id="ARBA00022729"/>
    </source>
</evidence>
<feature type="domain" description="Gnk2-homologous" evidence="18">
    <location>
        <begin position="134"/>
        <end position="238"/>
    </location>
</feature>
<dbReference type="PROSITE" id="PS00107">
    <property type="entry name" value="PROTEIN_KINASE_ATP"/>
    <property type="match status" value="1"/>
</dbReference>
<proteinExistence type="predicted"/>
<comment type="subcellular location">
    <subcellularLocation>
        <location evidence="1">Membrane</location>
        <topology evidence="1">Single-pass membrane protein</topology>
    </subcellularLocation>
</comment>
<feature type="signal peptide" evidence="16">
    <location>
        <begin position="1"/>
        <end position="19"/>
    </location>
</feature>
<dbReference type="FunFam" id="3.30.200.20:FF:000142">
    <property type="entry name" value="Cysteine-rich receptor-like protein kinase 10"/>
    <property type="match status" value="1"/>
</dbReference>
<dbReference type="Pfam" id="PF01657">
    <property type="entry name" value="Stress-antifung"/>
    <property type="match status" value="2"/>
</dbReference>
<protein>
    <submittedName>
        <fullName evidence="19">Uncharacterized protein</fullName>
    </submittedName>
</protein>
<dbReference type="GO" id="GO:0005886">
    <property type="term" value="C:plasma membrane"/>
    <property type="evidence" value="ECO:0007669"/>
    <property type="project" value="TreeGrafter"/>
</dbReference>
<evidence type="ECO:0000256" key="6">
    <source>
        <dbReference type="ARBA" id="ARBA00022737"/>
    </source>
</evidence>
<dbReference type="AlphaFoldDB" id="A0AAW1K5V7"/>
<evidence type="ECO:0000256" key="4">
    <source>
        <dbReference type="ARBA" id="ARBA00022692"/>
    </source>
</evidence>
<sequence>MLIYQIITLILITLPNTISQPTYLYSICPNNTSSSNNTQYQTNLNTLFHSLSANATTNPTGFHYTSVAPFTRDAVHGLFLCRGDQNVTTCSSCVSTATSDLQDTNCPNRKVAMTWYDECMVRYSDISFFREMDQIPRFYQVNTQNVTGNETRLVQILGNMMNNLIYGAANGGPDKKYATDIIGYTSLQTLYGLAQCTPDLSIIDCCLCLTIGIGLLPINLGGRTMLASCNVRYEVYPFFNRADNLTLLSSPPPTFETSNSNAHNNSVKKSIKVIIAIIVPVVAASAIFLALCVCFINKKVKNRDTVVTQTDGEDFKDVECLQYNITTLQNATNSFSNENKLGEGGFGSIYQGALSDGKETAVKRLSRSSAQGVIDFKNEVLMVAKLQHRNLARLFGFCVEGDEKLLVYEYLSNKSLDKFLFGSDPFSCSNMVSEPRLRPGFDKFKSGSKLCHQWRAWEKWTDGVPLEFMDQTIKDSYSSHEIVQCIHLGLLCVHESADKRPTMATIVMTLDSSSVTLHMPDEPAFYTKTRIESKSAKEVGSDQLVSKSVHWSVNSTSFSEIEPR</sequence>
<dbReference type="PANTHER" id="PTHR27002">
    <property type="entry name" value="RECEPTOR-LIKE SERINE/THREONINE-PROTEIN KINASE SD1-8"/>
    <property type="match status" value="1"/>
</dbReference>
<keyword evidence="13" id="KW-0325">Glycoprotein</keyword>
<evidence type="ECO:0000256" key="11">
    <source>
        <dbReference type="ARBA" id="ARBA00023136"/>
    </source>
</evidence>
<dbReference type="InterPro" id="IPR011009">
    <property type="entry name" value="Kinase-like_dom_sf"/>
</dbReference>
<keyword evidence="4 15" id="KW-0812">Transmembrane</keyword>
<keyword evidence="5 16" id="KW-0732">Signal</keyword>
<evidence type="ECO:0000313" key="19">
    <source>
        <dbReference type="EMBL" id="KAK9714894.1"/>
    </source>
</evidence>
<evidence type="ECO:0000256" key="15">
    <source>
        <dbReference type="SAM" id="Phobius"/>
    </source>
</evidence>
<evidence type="ECO:0000256" key="9">
    <source>
        <dbReference type="ARBA" id="ARBA00022840"/>
    </source>
</evidence>
<evidence type="ECO:0000256" key="1">
    <source>
        <dbReference type="ARBA" id="ARBA00004167"/>
    </source>
</evidence>
<dbReference type="SUPFAM" id="SSF56112">
    <property type="entry name" value="Protein kinase-like (PK-like)"/>
    <property type="match status" value="1"/>
</dbReference>
<feature type="binding site" evidence="14">
    <location>
        <position position="363"/>
    </location>
    <ligand>
        <name>ATP</name>
        <dbReference type="ChEBI" id="CHEBI:30616"/>
    </ligand>
</feature>
<dbReference type="InterPro" id="IPR001245">
    <property type="entry name" value="Ser-Thr/Tyr_kinase_cat_dom"/>
</dbReference>
<evidence type="ECO:0000256" key="16">
    <source>
        <dbReference type="SAM" id="SignalP"/>
    </source>
</evidence>
<dbReference type="EMBL" id="JBDFQZ010000006">
    <property type="protein sequence ID" value="KAK9714894.1"/>
    <property type="molecule type" value="Genomic_DNA"/>
</dbReference>
<evidence type="ECO:0000256" key="7">
    <source>
        <dbReference type="ARBA" id="ARBA00022741"/>
    </source>
</evidence>
<evidence type="ECO:0000256" key="13">
    <source>
        <dbReference type="ARBA" id="ARBA00023180"/>
    </source>
</evidence>
<dbReference type="GO" id="GO:0004713">
    <property type="term" value="F:protein tyrosine kinase activity"/>
    <property type="evidence" value="ECO:0007669"/>
    <property type="project" value="InterPro"/>
</dbReference>
<comment type="caution">
    <text evidence="19">The sequence shown here is derived from an EMBL/GenBank/DDBJ whole genome shotgun (WGS) entry which is preliminary data.</text>
</comment>
<keyword evidence="11 15" id="KW-0472">Membrane</keyword>
<dbReference type="GO" id="GO:0005524">
    <property type="term" value="F:ATP binding"/>
    <property type="evidence" value="ECO:0007669"/>
    <property type="project" value="UniProtKB-UniRule"/>
</dbReference>